<dbReference type="PROSITE" id="PS50977">
    <property type="entry name" value="HTH_TETR_2"/>
    <property type="match status" value="1"/>
</dbReference>
<evidence type="ECO:0000256" key="1">
    <source>
        <dbReference type="ARBA" id="ARBA00023125"/>
    </source>
</evidence>
<evidence type="ECO:0000256" key="2">
    <source>
        <dbReference type="PROSITE-ProRule" id="PRU00335"/>
    </source>
</evidence>
<accession>A0ABR7G3G2</accession>
<reference evidence="4 5" key="1">
    <citation type="submission" date="2020-08" db="EMBL/GenBank/DDBJ databases">
        <title>Genome public.</title>
        <authorList>
            <person name="Liu C."/>
            <person name="Sun Q."/>
        </authorList>
    </citation>
    <scope>NUCLEOTIDE SEQUENCE [LARGE SCALE GENOMIC DNA]</scope>
    <source>
        <strain evidence="4 5">NSJ-43</strain>
    </source>
</reference>
<dbReference type="InterPro" id="IPR023772">
    <property type="entry name" value="DNA-bd_HTH_TetR-type_CS"/>
</dbReference>
<dbReference type="Pfam" id="PF00440">
    <property type="entry name" value="TetR_N"/>
    <property type="match status" value="1"/>
</dbReference>
<dbReference type="EMBL" id="JACOPD010000016">
    <property type="protein sequence ID" value="MBC5681980.1"/>
    <property type="molecule type" value="Genomic_DNA"/>
</dbReference>
<evidence type="ECO:0000313" key="4">
    <source>
        <dbReference type="EMBL" id="MBC5681980.1"/>
    </source>
</evidence>
<dbReference type="PROSITE" id="PS01081">
    <property type="entry name" value="HTH_TETR_1"/>
    <property type="match status" value="1"/>
</dbReference>
<keyword evidence="5" id="KW-1185">Reference proteome</keyword>
<comment type="caution">
    <text evidence="4">The sequence shown here is derived from an EMBL/GenBank/DDBJ whole genome shotgun (WGS) entry which is preliminary data.</text>
</comment>
<evidence type="ECO:0000313" key="5">
    <source>
        <dbReference type="Proteomes" id="UP000628463"/>
    </source>
</evidence>
<name>A0ABR7G3G2_9FIRM</name>
<feature type="domain" description="HTH tetR-type" evidence="3">
    <location>
        <begin position="9"/>
        <end position="69"/>
    </location>
</feature>
<dbReference type="SUPFAM" id="SSF46689">
    <property type="entry name" value="Homeodomain-like"/>
    <property type="match status" value="1"/>
</dbReference>
<evidence type="ECO:0000259" key="3">
    <source>
        <dbReference type="PROSITE" id="PS50977"/>
    </source>
</evidence>
<dbReference type="PRINTS" id="PR00455">
    <property type="entry name" value="HTHTETR"/>
</dbReference>
<gene>
    <name evidence="4" type="ORF">H8S01_13715</name>
</gene>
<keyword evidence="1 2" id="KW-0238">DNA-binding</keyword>
<dbReference type="InterPro" id="IPR001647">
    <property type="entry name" value="HTH_TetR"/>
</dbReference>
<dbReference type="PANTHER" id="PTHR43479">
    <property type="entry name" value="ACREF/ENVCD OPERON REPRESSOR-RELATED"/>
    <property type="match status" value="1"/>
</dbReference>
<dbReference type="InterPro" id="IPR050624">
    <property type="entry name" value="HTH-type_Tx_Regulator"/>
</dbReference>
<dbReference type="Gene3D" id="1.10.357.10">
    <property type="entry name" value="Tetracycline Repressor, domain 2"/>
    <property type="match status" value="1"/>
</dbReference>
<dbReference type="RefSeq" id="WP_186837533.1">
    <property type="nucleotide sequence ID" value="NZ_JACOPD010000016.1"/>
</dbReference>
<sequence length="214" mass="24588">MGKIELNKLQKQTSLLNTAYELFTTKGVNKTSIAEISKAAGIAKGTFYLYFKDKYDIRNKLISHESSKLFGKAKTALDEYQIQTKKVDFIDQIIFIVDYIINELSQNQSLLAFISKNLSWGIFKQALTKNVAPENVNFQDVFYKMIDESDEKIENPEIMIFQIIELVSSTTYSAIINKEPVDVETLKPYLYQTIRTIIINHQSGDEKYLPKFGI</sequence>
<proteinExistence type="predicted"/>
<dbReference type="PANTHER" id="PTHR43479:SF11">
    <property type="entry name" value="ACREF_ENVCD OPERON REPRESSOR-RELATED"/>
    <property type="match status" value="1"/>
</dbReference>
<organism evidence="4 5">
    <name type="scientific">Lachnospira hominis</name>
    <name type="common">ex Liu et al. 2021</name>
    <dbReference type="NCBI Taxonomy" id="2763051"/>
    <lineage>
        <taxon>Bacteria</taxon>
        <taxon>Bacillati</taxon>
        <taxon>Bacillota</taxon>
        <taxon>Clostridia</taxon>
        <taxon>Lachnospirales</taxon>
        <taxon>Lachnospiraceae</taxon>
        <taxon>Lachnospira</taxon>
    </lineage>
</organism>
<dbReference type="Proteomes" id="UP000628463">
    <property type="component" value="Unassembled WGS sequence"/>
</dbReference>
<dbReference type="InterPro" id="IPR009057">
    <property type="entry name" value="Homeodomain-like_sf"/>
</dbReference>
<protein>
    <submittedName>
        <fullName evidence="4">TetR/AcrR family transcriptional regulator</fullName>
    </submittedName>
</protein>
<feature type="DNA-binding region" description="H-T-H motif" evidence="2">
    <location>
        <begin position="32"/>
        <end position="51"/>
    </location>
</feature>